<protein>
    <submittedName>
        <fullName evidence="1">Uncharacterized protein</fullName>
    </submittedName>
</protein>
<organism evidence="1 2">
    <name type="scientific">Vibrio chagasii</name>
    <dbReference type="NCBI Taxonomy" id="170679"/>
    <lineage>
        <taxon>Bacteria</taxon>
        <taxon>Pseudomonadati</taxon>
        <taxon>Pseudomonadota</taxon>
        <taxon>Gammaproteobacteria</taxon>
        <taxon>Vibrionales</taxon>
        <taxon>Vibrionaceae</taxon>
        <taxon>Vibrio</taxon>
    </lineage>
</organism>
<dbReference type="Proteomes" id="UP000423756">
    <property type="component" value="Unassembled WGS sequence"/>
</dbReference>
<evidence type="ECO:0000313" key="1">
    <source>
        <dbReference type="EMBL" id="KAB0481736.1"/>
    </source>
</evidence>
<reference evidence="1 2" key="1">
    <citation type="submission" date="2019-09" db="EMBL/GenBank/DDBJ databases">
        <title>Draft genome sequences of 48 bacterial type strains from the CCUG.</title>
        <authorList>
            <person name="Tunovic T."/>
            <person name="Pineiro-Iglesias B."/>
            <person name="Unosson C."/>
            <person name="Inganas E."/>
            <person name="Ohlen M."/>
            <person name="Cardew S."/>
            <person name="Jensie-Markopoulos S."/>
            <person name="Salva-Serra F."/>
            <person name="Jaen-Luchoro D."/>
            <person name="Karlsson R."/>
            <person name="Svensson-Stadler L."/>
            <person name="Chun J."/>
            <person name="Moore E."/>
        </authorList>
    </citation>
    <scope>NUCLEOTIDE SEQUENCE [LARGE SCALE GENOMIC DNA]</scope>
    <source>
        <strain evidence="1 2">CCUG 48643</strain>
    </source>
</reference>
<gene>
    <name evidence="1" type="ORF">F7Q91_05465</name>
</gene>
<dbReference type="EMBL" id="VZPX01000007">
    <property type="protein sequence ID" value="KAB0481736.1"/>
    <property type="molecule type" value="Genomic_DNA"/>
</dbReference>
<evidence type="ECO:0000313" key="2">
    <source>
        <dbReference type="Proteomes" id="UP000423756"/>
    </source>
</evidence>
<comment type="caution">
    <text evidence="1">The sequence shown here is derived from an EMBL/GenBank/DDBJ whole genome shotgun (WGS) entry which is preliminary data.</text>
</comment>
<name>A0A7V7NWC4_9VIBR</name>
<proteinExistence type="predicted"/>
<sequence>MLLHRRTRSSKAPTVKERYDYGFCPRNSGTLRFENVYKARASCVPFVSRISYLVSSLNKEKATKFAFGGFHIFDSVNRN</sequence>
<dbReference type="AlphaFoldDB" id="A0A7V7NWC4"/>
<accession>A0A7V7NWC4</accession>